<dbReference type="Pfam" id="PF13560">
    <property type="entry name" value="HTH_31"/>
    <property type="match status" value="1"/>
</dbReference>
<comment type="caution">
    <text evidence="2">The sequence shown here is derived from an EMBL/GenBank/DDBJ whole genome shotgun (WGS) entry which is preliminary data.</text>
</comment>
<dbReference type="Pfam" id="PF19054">
    <property type="entry name" value="DUF5753"/>
    <property type="match status" value="1"/>
</dbReference>
<dbReference type="RefSeq" id="WP_307243905.1">
    <property type="nucleotide sequence ID" value="NZ_JAUSUZ010000001.1"/>
</dbReference>
<dbReference type="EMBL" id="JAUSUZ010000001">
    <property type="protein sequence ID" value="MDQ0368986.1"/>
    <property type="molecule type" value="Genomic_DNA"/>
</dbReference>
<sequence>MLQERNSEVDNVPRETGPTIARLQLGGQLRTLREGKEVKPASTADLIGGSVSKVYKIESGDIAVGKSDLMVMLRHYGVDEGSALWVTMLDLQRRSKERGWWASFGALPDAHAAYVGLESGAKTVKNFELAVVPGLLQTEDYAQVIVSANRPDDPAEAHRRTALRVRRQEALTTNDDPLELWAIMDEAVLRRATGGPAVMRAQLRHLLDMTKLPNVNILVVPFAEGWHPGTFGSFVVLEFDPEIHSPIVYIETPAGEQYLEREQEVRRVMFSFSHLQSAALSVSKSRALIEAIAKDLA</sequence>
<feature type="domain" description="DUF5753" evidence="1">
    <location>
        <begin position="113"/>
        <end position="290"/>
    </location>
</feature>
<evidence type="ECO:0000313" key="2">
    <source>
        <dbReference type="EMBL" id="MDQ0368986.1"/>
    </source>
</evidence>
<keyword evidence="3" id="KW-1185">Reference proteome</keyword>
<reference evidence="2 3" key="1">
    <citation type="submission" date="2023-07" db="EMBL/GenBank/DDBJ databases">
        <title>Sequencing the genomes of 1000 actinobacteria strains.</title>
        <authorList>
            <person name="Klenk H.-P."/>
        </authorList>
    </citation>
    <scope>NUCLEOTIDE SEQUENCE [LARGE SCALE GENOMIC DNA]</scope>
    <source>
        <strain evidence="2 3">DSM 44709</strain>
    </source>
</reference>
<evidence type="ECO:0000313" key="3">
    <source>
        <dbReference type="Proteomes" id="UP001240236"/>
    </source>
</evidence>
<organism evidence="2 3">
    <name type="scientific">Catenuloplanes indicus</name>
    <dbReference type="NCBI Taxonomy" id="137267"/>
    <lineage>
        <taxon>Bacteria</taxon>
        <taxon>Bacillati</taxon>
        <taxon>Actinomycetota</taxon>
        <taxon>Actinomycetes</taxon>
        <taxon>Micromonosporales</taxon>
        <taxon>Micromonosporaceae</taxon>
        <taxon>Catenuloplanes</taxon>
    </lineage>
</organism>
<dbReference type="InterPro" id="IPR001387">
    <property type="entry name" value="Cro/C1-type_HTH"/>
</dbReference>
<dbReference type="CDD" id="cd00093">
    <property type="entry name" value="HTH_XRE"/>
    <property type="match status" value="1"/>
</dbReference>
<name>A0AAE4B0U1_9ACTN</name>
<dbReference type="Proteomes" id="UP001240236">
    <property type="component" value="Unassembled WGS sequence"/>
</dbReference>
<gene>
    <name evidence="2" type="ORF">J2S42_005655</name>
</gene>
<dbReference type="GO" id="GO:0003677">
    <property type="term" value="F:DNA binding"/>
    <property type="evidence" value="ECO:0007669"/>
    <property type="project" value="InterPro"/>
</dbReference>
<evidence type="ECO:0000259" key="1">
    <source>
        <dbReference type="Pfam" id="PF19054"/>
    </source>
</evidence>
<proteinExistence type="predicted"/>
<accession>A0AAE4B0U1</accession>
<dbReference type="AlphaFoldDB" id="A0AAE4B0U1"/>
<dbReference type="SUPFAM" id="SSF47413">
    <property type="entry name" value="lambda repressor-like DNA-binding domains"/>
    <property type="match status" value="1"/>
</dbReference>
<protein>
    <recommendedName>
        <fullName evidence="1">DUF5753 domain-containing protein</fullName>
    </recommendedName>
</protein>
<dbReference type="InterPro" id="IPR010982">
    <property type="entry name" value="Lambda_DNA-bd_dom_sf"/>
</dbReference>
<dbReference type="InterPro" id="IPR043917">
    <property type="entry name" value="DUF5753"/>
</dbReference>